<evidence type="ECO:0000313" key="2">
    <source>
        <dbReference type="EMBL" id="TEB32069.1"/>
    </source>
</evidence>
<feature type="region of interest" description="Disordered" evidence="1">
    <location>
        <begin position="95"/>
        <end position="118"/>
    </location>
</feature>
<keyword evidence="3" id="KW-1185">Reference proteome</keyword>
<organism evidence="2 3">
    <name type="scientific">Coprinellus micaceus</name>
    <name type="common">Glistening ink-cap mushroom</name>
    <name type="synonym">Coprinus micaceus</name>
    <dbReference type="NCBI Taxonomy" id="71717"/>
    <lineage>
        <taxon>Eukaryota</taxon>
        <taxon>Fungi</taxon>
        <taxon>Dikarya</taxon>
        <taxon>Basidiomycota</taxon>
        <taxon>Agaricomycotina</taxon>
        <taxon>Agaricomycetes</taxon>
        <taxon>Agaricomycetidae</taxon>
        <taxon>Agaricales</taxon>
        <taxon>Agaricineae</taxon>
        <taxon>Psathyrellaceae</taxon>
        <taxon>Coprinellus</taxon>
    </lineage>
</organism>
<reference evidence="2 3" key="1">
    <citation type="journal article" date="2019" name="Nat. Ecol. Evol.">
        <title>Megaphylogeny resolves global patterns of mushroom evolution.</title>
        <authorList>
            <person name="Varga T."/>
            <person name="Krizsan K."/>
            <person name="Foldi C."/>
            <person name="Dima B."/>
            <person name="Sanchez-Garcia M."/>
            <person name="Sanchez-Ramirez S."/>
            <person name="Szollosi G.J."/>
            <person name="Szarkandi J.G."/>
            <person name="Papp V."/>
            <person name="Albert L."/>
            <person name="Andreopoulos W."/>
            <person name="Angelini C."/>
            <person name="Antonin V."/>
            <person name="Barry K.W."/>
            <person name="Bougher N.L."/>
            <person name="Buchanan P."/>
            <person name="Buyck B."/>
            <person name="Bense V."/>
            <person name="Catcheside P."/>
            <person name="Chovatia M."/>
            <person name="Cooper J."/>
            <person name="Damon W."/>
            <person name="Desjardin D."/>
            <person name="Finy P."/>
            <person name="Geml J."/>
            <person name="Haridas S."/>
            <person name="Hughes K."/>
            <person name="Justo A."/>
            <person name="Karasinski D."/>
            <person name="Kautmanova I."/>
            <person name="Kiss B."/>
            <person name="Kocsube S."/>
            <person name="Kotiranta H."/>
            <person name="LaButti K.M."/>
            <person name="Lechner B.E."/>
            <person name="Liimatainen K."/>
            <person name="Lipzen A."/>
            <person name="Lukacs Z."/>
            <person name="Mihaltcheva S."/>
            <person name="Morgado L.N."/>
            <person name="Niskanen T."/>
            <person name="Noordeloos M.E."/>
            <person name="Ohm R.A."/>
            <person name="Ortiz-Santana B."/>
            <person name="Ovrebo C."/>
            <person name="Racz N."/>
            <person name="Riley R."/>
            <person name="Savchenko A."/>
            <person name="Shiryaev A."/>
            <person name="Soop K."/>
            <person name="Spirin V."/>
            <person name="Szebenyi C."/>
            <person name="Tomsovsky M."/>
            <person name="Tulloss R.E."/>
            <person name="Uehling J."/>
            <person name="Grigoriev I.V."/>
            <person name="Vagvolgyi C."/>
            <person name="Papp T."/>
            <person name="Martin F.M."/>
            <person name="Miettinen O."/>
            <person name="Hibbett D.S."/>
            <person name="Nagy L.G."/>
        </authorList>
    </citation>
    <scope>NUCLEOTIDE SEQUENCE [LARGE SCALE GENOMIC DNA]</scope>
    <source>
        <strain evidence="2 3">FP101781</strain>
    </source>
</reference>
<dbReference type="Proteomes" id="UP000298030">
    <property type="component" value="Unassembled WGS sequence"/>
</dbReference>
<proteinExistence type="predicted"/>
<evidence type="ECO:0000313" key="3">
    <source>
        <dbReference type="Proteomes" id="UP000298030"/>
    </source>
</evidence>
<gene>
    <name evidence="2" type="ORF">FA13DRAFT_283492</name>
</gene>
<comment type="caution">
    <text evidence="2">The sequence shown here is derived from an EMBL/GenBank/DDBJ whole genome shotgun (WGS) entry which is preliminary data.</text>
</comment>
<sequence>MLRHSQNFDKIGSEFQPHDVTVFGLGSPPFPSFPSLSGSEATAVRRRGGKGVGRSGGRGGRGDRGSKPQASSSPTGRPLLTPRQILFAHVRIQSPHTHTHRAVDRSYTESTPHVPTPNIVRIQHPHRPLHRPLHRGISPSPRAPCKYHVHLSQHRETHIRTHLQDPPRCRIGCAPATRRPGGNQVVTPSLPPLPPPRHHRTYITPKTRSYCNAPARWDTSPHAPSPLPPMAVDIRADVCPTLRTAMVMRSAGGEAHVGDGRPRTFKGL</sequence>
<dbReference type="EMBL" id="QPFP01000016">
    <property type="protein sequence ID" value="TEB32069.1"/>
    <property type="molecule type" value="Genomic_DNA"/>
</dbReference>
<feature type="region of interest" description="Disordered" evidence="1">
    <location>
        <begin position="32"/>
        <end position="79"/>
    </location>
</feature>
<name>A0A4Y7TEW5_COPMI</name>
<dbReference type="AlphaFoldDB" id="A0A4Y7TEW5"/>
<accession>A0A4Y7TEW5</accession>
<evidence type="ECO:0000256" key="1">
    <source>
        <dbReference type="SAM" id="MobiDB-lite"/>
    </source>
</evidence>
<protein>
    <submittedName>
        <fullName evidence="2">Uncharacterized protein</fullName>
    </submittedName>
</protein>
<feature type="region of interest" description="Disordered" evidence="1">
    <location>
        <begin position="176"/>
        <end position="202"/>
    </location>
</feature>
<feature type="compositionally biased region" description="Gly residues" evidence="1">
    <location>
        <begin position="50"/>
        <end position="59"/>
    </location>
</feature>